<sequence>MKSSLRFLAALAPLLLAACAPPQQLVRNRGDAASLAQQDAREQQLANANHWTMEGLIGVSNGKDGGSGTLTWIQNGDRYDVTVRYNPITGKSVHLTGGPDGAVLEGVEGGPLQGASAEALMRRAIGWDVPLDELRAWVLAVRAQGGGAELSFGDNKLPSLLQQDGWAVSYPAWDMTRQPPLPTKVFAENPPYKVHLAIKSWNLQ</sequence>
<dbReference type="RefSeq" id="WP_192553629.1">
    <property type="nucleotide sequence ID" value="NZ_JACZZA010000001.1"/>
</dbReference>
<evidence type="ECO:0000256" key="2">
    <source>
        <dbReference type="ARBA" id="ARBA00009696"/>
    </source>
</evidence>
<evidence type="ECO:0000256" key="12">
    <source>
        <dbReference type="ARBA" id="ARBA00023288"/>
    </source>
</evidence>
<accession>A0ABR9G3X4</accession>
<evidence type="ECO:0000256" key="6">
    <source>
        <dbReference type="ARBA" id="ARBA00022729"/>
    </source>
</evidence>
<protein>
    <recommendedName>
        <fullName evidence="4">Outer-membrane lipoprotein LolB</fullName>
    </recommendedName>
</protein>
<evidence type="ECO:0000256" key="8">
    <source>
        <dbReference type="ARBA" id="ARBA00023136"/>
    </source>
</evidence>
<dbReference type="EMBL" id="JACZZA010000001">
    <property type="protein sequence ID" value="MBE1158756.1"/>
    <property type="molecule type" value="Genomic_DNA"/>
</dbReference>
<keyword evidence="10" id="KW-0143">Chaperone</keyword>
<keyword evidence="12 14" id="KW-0449">Lipoprotein</keyword>
<keyword evidence="8" id="KW-0472">Membrane</keyword>
<dbReference type="CDD" id="cd16326">
    <property type="entry name" value="LolB"/>
    <property type="match status" value="1"/>
</dbReference>
<dbReference type="NCBIfam" id="TIGR00548">
    <property type="entry name" value="lolB"/>
    <property type="match status" value="1"/>
</dbReference>
<keyword evidence="7" id="KW-0653">Protein transport</keyword>
<keyword evidence="9" id="KW-0564">Palmitate</keyword>
<feature type="chain" id="PRO_5046934972" description="Outer-membrane lipoprotein LolB" evidence="13">
    <location>
        <begin position="18"/>
        <end position="204"/>
    </location>
</feature>
<comment type="subcellular location">
    <subcellularLocation>
        <location evidence="1">Cell outer membrane</location>
        <topology evidence="1">Lipid-anchor</topology>
    </subcellularLocation>
</comment>
<reference evidence="14 15" key="1">
    <citation type="submission" date="2020-09" db="EMBL/GenBank/DDBJ databases">
        <title>Dyella sp. 7MK23 isolated from forest soil.</title>
        <authorList>
            <person name="Fu J."/>
        </authorList>
    </citation>
    <scope>NUCLEOTIDE SEQUENCE [LARGE SCALE GENOMIC DNA]</scope>
    <source>
        <strain evidence="14 15">7MK23</strain>
    </source>
</reference>
<keyword evidence="15" id="KW-1185">Reference proteome</keyword>
<evidence type="ECO:0000313" key="15">
    <source>
        <dbReference type="Proteomes" id="UP000651010"/>
    </source>
</evidence>
<proteinExistence type="inferred from homology"/>
<evidence type="ECO:0000256" key="10">
    <source>
        <dbReference type="ARBA" id="ARBA00023186"/>
    </source>
</evidence>
<evidence type="ECO:0000256" key="1">
    <source>
        <dbReference type="ARBA" id="ARBA00004459"/>
    </source>
</evidence>
<evidence type="ECO:0000256" key="3">
    <source>
        <dbReference type="ARBA" id="ARBA00011245"/>
    </source>
</evidence>
<feature type="signal peptide" evidence="13">
    <location>
        <begin position="1"/>
        <end position="17"/>
    </location>
</feature>
<evidence type="ECO:0000256" key="11">
    <source>
        <dbReference type="ARBA" id="ARBA00023237"/>
    </source>
</evidence>
<comment type="subunit">
    <text evidence="3">Monomer.</text>
</comment>
<organism evidence="14 15">
    <name type="scientific">Dyella acidiphila</name>
    <dbReference type="NCBI Taxonomy" id="2775866"/>
    <lineage>
        <taxon>Bacteria</taxon>
        <taxon>Pseudomonadati</taxon>
        <taxon>Pseudomonadota</taxon>
        <taxon>Gammaproteobacteria</taxon>
        <taxon>Lysobacterales</taxon>
        <taxon>Rhodanobacteraceae</taxon>
        <taxon>Dyella</taxon>
    </lineage>
</organism>
<evidence type="ECO:0000256" key="5">
    <source>
        <dbReference type="ARBA" id="ARBA00022448"/>
    </source>
</evidence>
<evidence type="ECO:0000256" key="13">
    <source>
        <dbReference type="SAM" id="SignalP"/>
    </source>
</evidence>
<dbReference type="Pfam" id="PF03550">
    <property type="entry name" value="LolB"/>
    <property type="match status" value="1"/>
</dbReference>
<comment type="caution">
    <text evidence="14">The sequence shown here is derived from an EMBL/GenBank/DDBJ whole genome shotgun (WGS) entry which is preliminary data.</text>
</comment>
<evidence type="ECO:0000256" key="7">
    <source>
        <dbReference type="ARBA" id="ARBA00022927"/>
    </source>
</evidence>
<keyword evidence="6 13" id="KW-0732">Signal</keyword>
<gene>
    <name evidence="14" type="primary">lolB</name>
    <name evidence="14" type="ORF">IGX34_00065</name>
</gene>
<keyword evidence="11" id="KW-0998">Cell outer membrane</keyword>
<dbReference type="Gene3D" id="2.50.20.10">
    <property type="entry name" value="Lipoprotein localisation LolA/LolB/LppX"/>
    <property type="match status" value="1"/>
</dbReference>
<comment type="similarity">
    <text evidence="2">Belongs to the LolB family.</text>
</comment>
<dbReference type="Proteomes" id="UP000651010">
    <property type="component" value="Unassembled WGS sequence"/>
</dbReference>
<name>A0ABR9G3X4_9GAMM</name>
<dbReference type="InterPro" id="IPR004565">
    <property type="entry name" value="OM_lipoprot_LolB"/>
</dbReference>
<dbReference type="SUPFAM" id="SSF89392">
    <property type="entry name" value="Prokaryotic lipoproteins and lipoprotein localization factors"/>
    <property type="match status" value="1"/>
</dbReference>
<keyword evidence="5" id="KW-0813">Transport</keyword>
<evidence type="ECO:0000256" key="9">
    <source>
        <dbReference type="ARBA" id="ARBA00023139"/>
    </source>
</evidence>
<dbReference type="InterPro" id="IPR029046">
    <property type="entry name" value="LolA/LolB/LppX"/>
</dbReference>
<evidence type="ECO:0000256" key="4">
    <source>
        <dbReference type="ARBA" id="ARBA00016202"/>
    </source>
</evidence>
<evidence type="ECO:0000313" key="14">
    <source>
        <dbReference type="EMBL" id="MBE1158756.1"/>
    </source>
</evidence>
<dbReference type="PROSITE" id="PS51257">
    <property type="entry name" value="PROKAR_LIPOPROTEIN"/>
    <property type="match status" value="1"/>
</dbReference>